<proteinExistence type="predicted"/>
<name>A0A0C9WD07_9AGAM</name>
<feature type="compositionally biased region" description="Acidic residues" evidence="1">
    <location>
        <begin position="40"/>
        <end position="61"/>
    </location>
</feature>
<dbReference type="AlphaFoldDB" id="A0A0C9WD07"/>
<dbReference type="Proteomes" id="UP000053820">
    <property type="component" value="Unassembled WGS sequence"/>
</dbReference>
<protein>
    <recommendedName>
        <fullName evidence="5">Amino acid transporter transmembrane domain-containing protein</fullName>
    </recommendedName>
</protein>
<feature type="transmembrane region" description="Helical" evidence="2">
    <location>
        <begin position="75"/>
        <end position="94"/>
    </location>
</feature>
<feature type="compositionally biased region" description="Polar residues" evidence="1">
    <location>
        <begin position="438"/>
        <end position="447"/>
    </location>
</feature>
<feature type="transmembrane region" description="Helical" evidence="2">
    <location>
        <begin position="198"/>
        <end position="215"/>
    </location>
</feature>
<feature type="region of interest" description="Disordered" evidence="1">
    <location>
        <begin position="1"/>
        <end position="62"/>
    </location>
</feature>
<feature type="transmembrane region" description="Helical" evidence="2">
    <location>
        <begin position="106"/>
        <end position="128"/>
    </location>
</feature>
<keyword evidence="2" id="KW-1133">Transmembrane helix</keyword>
<dbReference type="HOGENOM" id="CLU_028680_0_0_1"/>
<feature type="transmembrane region" description="Helical" evidence="2">
    <location>
        <begin position="266"/>
        <end position="291"/>
    </location>
</feature>
<evidence type="ECO:0000313" key="4">
    <source>
        <dbReference type="Proteomes" id="UP000053820"/>
    </source>
</evidence>
<feature type="transmembrane region" description="Helical" evidence="2">
    <location>
        <begin position="379"/>
        <end position="398"/>
    </location>
</feature>
<evidence type="ECO:0008006" key="5">
    <source>
        <dbReference type="Google" id="ProtNLM"/>
    </source>
</evidence>
<dbReference type="EMBL" id="KN839854">
    <property type="protein sequence ID" value="KIJ62606.1"/>
    <property type="molecule type" value="Genomic_DNA"/>
</dbReference>
<feature type="transmembrane region" description="Helical" evidence="2">
    <location>
        <begin position="157"/>
        <end position="178"/>
    </location>
</feature>
<feature type="transmembrane region" description="Helical" evidence="2">
    <location>
        <begin position="347"/>
        <end position="367"/>
    </location>
</feature>
<keyword evidence="2" id="KW-0472">Membrane</keyword>
<dbReference type="OrthoDB" id="3259324at2759"/>
<evidence type="ECO:0000256" key="2">
    <source>
        <dbReference type="SAM" id="Phobius"/>
    </source>
</evidence>
<accession>A0A0C9WD07</accession>
<organism evidence="3 4">
    <name type="scientific">Hydnomerulius pinastri MD-312</name>
    <dbReference type="NCBI Taxonomy" id="994086"/>
    <lineage>
        <taxon>Eukaryota</taxon>
        <taxon>Fungi</taxon>
        <taxon>Dikarya</taxon>
        <taxon>Basidiomycota</taxon>
        <taxon>Agaricomycotina</taxon>
        <taxon>Agaricomycetes</taxon>
        <taxon>Agaricomycetidae</taxon>
        <taxon>Boletales</taxon>
        <taxon>Boletales incertae sedis</taxon>
        <taxon>Leucogyrophana</taxon>
    </lineage>
</organism>
<feature type="transmembrane region" description="Helical" evidence="2">
    <location>
        <begin position="303"/>
        <end position="327"/>
    </location>
</feature>
<gene>
    <name evidence="3" type="ORF">HYDPIDRAFT_114264</name>
</gene>
<feature type="transmembrane region" description="Helical" evidence="2">
    <location>
        <begin position="479"/>
        <end position="500"/>
    </location>
</feature>
<feature type="transmembrane region" description="Helical" evidence="2">
    <location>
        <begin position="404"/>
        <end position="427"/>
    </location>
</feature>
<reference evidence="3 4" key="1">
    <citation type="submission" date="2014-04" db="EMBL/GenBank/DDBJ databases">
        <title>Evolutionary Origins and Diversification of the Mycorrhizal Mutualists.</title>
        <authorList>
            <consortium name="DOE Joint Genome Institute"/>
            <consortium name="Mycorrhizal Genomics Consortium"/>
            <person name="Kohler A."/>
            <person name="Kuo A."/>
            <person name="Nagy L.G."/>
            <person name="Floudas D."/>
            <person name="Copeland A."/>
            <person name="Barry K.W."/>
            <person name="Cichocki N."/>
            <person name="Veneault-Fourrey C."/>
            <person name="LaButti K."/>
            <person name="Lindquist E.A."/>
            <person name="Lipzen A."/>
            <person name="Lundell T."/>
            <person name="Morin E."/>
            <person name="Murat C."/>
            <person name="Riley R."/>
            <person name="Ohm R."/>
            <person name="Sun H."/>
            <person name="Tunlid A."/>
            <person name="Henrissat B."/>
            <person name="Grigoriev I.V."/>
            <person name="Hibbett D.S."/>
            <person name="Martin F."/>
        </authorList>
    </citation>
    <scope>NUCLEOTIDE SEQUENCE [LARGE SCALE GENOMIC DNA]</scope>
    <source>
        <strain evidence="3 4">MD-312</strain>
    </source>
</reference>
<feature type="compositionally biased region" description="Low complexity" evidence="1">
    <location>
        <begin position="16"/>
        <end position="33"/>
    </location>
</feature>
<keyword evidence="2" id="KW-0812">Transmembrane</keyword>
<keyword evidence="4" id="KW-1185">Reference proteome</keyword>
<evidence type="ECO:0000313" key="3">
    <source>
        <dbReference type="EMBL" id="KIJ62606.1"/>
    </source>
</evidence>
<feature type="transmembrane region" description="Helical" evidence="2">
    <location>
        <begin position="224"/>
        <end position="246"/>
    </location>
</feature>
<feature type="region of interest" description="Disordered" evidence="1">
    <location>
        <begin position="438"/>
        <end position="462"/>
    </location>
</feature>
<evidence type="ECO:0000256" key="1">
    <source>
        <dbReference type="SAM" id="MobiDB-lite"/>
    </source>
</evidence>
<sequence length="508" mass="54797">MASGMPANRHRSSIDSPTSPYSPSGLSSIGSNSQLVLLPDTEDGDSYDEFDSDDEADDDNELGSRLESRNLSIPPLAPSVVFLYLLSPYLRLGAINIPDGDTPLKYGLASLVIATVLSAFCRHIWFLLGRYLRKSTTEDILVHTFARGRGRGRKHVFARRTITAVIALFRILMAAMYLRDSVGCVLPLVPETLPFRSHLSTSALLGFLVLVFSLAKSLAAKPTICLAGLSVASFLAWVITVSHAYATNGLQPSPSWLQRGVLWNEISSIIFACTTALTVPLSASLTGGTMVPPAAKKQRARSFQLLSTSSTALAALLMLPLVIFAASPRTPETSETAPDALISLSRAATLLLSVPSIILSIPSLPFPRGIYRNTPINPSKLLIIFAVVALSLVPPPIAGILNDAMLFLAVSGTFMLPALAHITIHYFRRPLSIVVPQGPSSVPSTPRTAHAQLSPPPSPDPLLQRKERLLQRSRLGKRLLWDIGIWIILIPICGCALVWAGGRLALQW</sequence>